<reference evidence="2 3" key="1">
    <citation type="journal article" date="2012" name="MBio">
        <title>Comparative genome analysis of three eukaryotic parasites with differing abilities to transform leukocytes reveals key mediators of Theileria-induced leukocyte transformation.</title>
        <authorList>
            <person name="Hayashida K."/>
            <person name="Hara Y."/>
            <person name="Abe T."/>
            <person name="Yamasaki C."/>
            <person name="Toyoda A."/>
            <person name="Kosuge T."/>
            <person name="Suzuki Y."/>
            <person name="Sato Y."/>
            <person name="Kawashima S."/>
            <person name="Katayama T."/>
            <person name="Wakaguri H."/>
            <person name="Inoue N."/>
            <person name="Homma K."/>
            <person name="Tada-Umezaki M."/>
            <person name="Yagi Y."/>
            <person name="Fujii Y."/>
            <person name="Habara T."/>
            <person name="Kanehisa M."/>
            <person name="Watanabe H."/>
            <person name="Ito K."/>
            <person name="Gojobori T."/>
            <person name="Sugawara H."/>
            <person name="Imanishi T."/>
            <person name="Weir W."/>
            <person name="Gardner M."/>
            <person name="Pain A."/>
            <person name="Shiels B."/>
            <person name="Hattori M."/>
            <person name="Nene V."/>
            <person name="Sugimoto C."/>
        </authorList>
    </citation>
    <scope>NUCLEOTIDE SEQUENCE [LARGE SCALE GENOMIC DNA]</scope>
    <source>
        <strain evidence="2 3">Shintoku</strain>
    </source>
</reference>
<accession>J4D9Q6</accession>
<dbReference type="RefSeq" id="XP_009691836.1">
    <property type="nucleotide sequence ID" value="XM_009693541.1"/>
</dbReference>
<feature type="domain" description="RAP" evidence="1">
    <location>
        <begin position="553"/>
        <end position="588"/>
    </location>
</feature>
<evidence type="ECO:0000313" key="3">
    <source>
        <dbReference type="Proteomes" id="UP000003786"/>
    </source>
</evidence>
<evidence type="ECO:0000313" key="2">
    <source>
        <dbReference type="EMBL" id="BAM41535.1"/>
    </source>
</evidence>
<protein>
    <recommendedName>
        <fullName evidence="1">RAP domain-containing protein</fullName>
    </recommendedName>
</protein>
<proteinExistence type="predicted"/>
<dbReference type="EMBL" id="AP011948">
    <property type="protein sequence ID" value="BAM41535.1"/>
    <property type="molecule type" value="Genomic_DNA"/>
</dbReference>
<dbReference type="KEGG" id="tot:TOT_030000798"/>
<evidence type="ECO:0000259" key="1">
    <source>
        <dbReference type="Pfam" id="PF08373"/>
    </source>
</evidence>
<dbReference type="AlphaFoldDB" id="J4D9Q6"/>
<dbReference type="OMA" id="DTLCESY"/>
<dbReference type="OrthoDB" id="361807at2759"/>
<dbReference type="Proteomes" id="UP000003786">
    <property type="component" value="Chromosome 3"/>
</dbReference>
<dbReference type="VEuPathDB" id="PiroplasmaDB:TOT_030000798"/>
<dbReference type="InterPro" id="IPR013584">
    <property type="entry name" value="RAP"/>
</dbReference>
<dbReference type="GeneID" id="20715946"/>
<sequence length="678" mass="77782">MNRYKINILFNYCLRNNIRYITTYNHGKNGLDLIKNFTPKQIGKIAIDVSKCANSDIKIWDNFKELSINSINSFDYKDFKDLTFFNFVIDKLFEFCDSYNCAQLSQITQIISNFNNLHIDFCKLFSKVAVLFKLRLAEATHNDIVKLLNSFSRVGIYDKPLTDTLVQLVLKNNFTLDELKSVSISCTLLGHHDSDLLSKLCDMYHKDNSCLTLNDLGILSFIFSKSSFTNDKVVSIFERNLNRTDNPHLVELNGMDLPSLCLNLHSMGVQVPENLINLIDFKSLQPNLSMEMLDLFSLYPSKQESILDKCKEIKRSTEDNIKLLNYISRGPFNEISRQLFNIVMRDAIKLGKSDLSVLLADACLLKLPVTWLLEEQMYDLNHGCSSEFEKMLLCVQASIISFIMFFTNGNVTGYSNEHWLVNNHNMSLLINKIEGKLSGITDEKSLLNTLLDVVPLENDVPHILVKEFERLLCKEIKVQFHPLDIHPFFTSKHITNETVIYERIKVMLVEDTQSVFFPIYPNDLIQLEMPRNGLAVGPSFHGIPPCSVPRTPVLIKMYIISKLKYNLIPVCYYEWNRLGDDDEKAKYLLIYICVCVNLIICDDNGPEQDSSHIHLNIEYPQDEAGKLNLNTGENQQKLELKTPVVIISPTPLVDYERLYKKMMKIKPGVSGKKNPGNV</sequence>
<keyword evidence="3" id="KW-1185">Reference proteome</keyword>
<organism evidence="2 3">
    <name type="scientific">Theileria orientalis strain Shintoku</name>
    <dbReference type="NCBI Taxonomy" id="869250"/>
    <lineage>
        <taxon>Eukaryota</taxon>
        <taxon>Sar</taxon>
        <taxon>Alveolata</taxon>
        <taxon>Apicomplexa</taxon>
        <taxon>Aconoidasida</taxon>
        <taxon>Piroplasmida</taxon>
        <taxon>Theileriidae</taxon>
        <taxon>Theileria</taxon>
    </lineage>
</organism>
<dbReference type="eggNOG" id="ENOG502TNDI">
    <property type="taxonomic scope" value="Eukaryota"/>
</dbReference>
<dbReference type="Pfam" id="PF08373">
    <property type="entry name" value="RAP"/>
    <property type="match status" value="1"/>
</dbReference>
<name>J4D9Q6_THEOR</name>
<gene>
    <name evidence="2" type="ORF">TOT_030000798</name>
</gene>